<dbReference type="InterPro" id="IPR012337">
    <property type="entry name" value="RNaseH-like_sf"/>
</dbReference>
<evidence type="ECO:0000313" key="3">
    <source>
        <dbReference type="EMBL" id="KAF3519937.1"/>
    </source>
</evidence>
<dbReference type="Pfam" id="PF13966">
    <property type="entry name" value="zf-RVT"/>
    <property type="match status" value="1"/>
</dbReference>
<accession>A0ABQ7B0T9</accession>
<name>A0ABQ7B0T9_BRACR</name>
<evidence type="ECO:0008006" key="5">
    <source>
        <dbReference type="Google" id="ProtNLM"/>
    </source>
</evidence>
<comment type="caution">
    <text evidence="3">The sequence shown here is derived from an EMBL/GenBank/DDBJ whole genome shotgun (WGS) entry which is preliminary data.</text>
</comment>
<dbReference type="InterPro" id="IPR026960">
    <property type="entry name" value="RVT-Znf"/>
</dbReference>
<dbReference type="InterPro" id="IPR044730">
    <property type="entry name" value="RNase_H-like_dom_plant"/>
</dbReference>
<feature type="domain" description="RNase H type-1" evidence="1">
    <location>
        <begin position="157"/>
        <end position="277"/>
    </location>
</feature>
<dbReference type="Proteomes" id="UP000266723">
    <property type="component" value="Unassembled WGS sequence"/>
</dbReference>
<evidence type="ECO:0000313" key="4">
    <source>
        <dbReference type="Proteomes" id="UP000266723"/>
    </source>
</evidence>
<sequence length="285" mass="31687">MWKILQGALPIGENLRKRGMLLNNVCCRCEEIETADHLFLHCQFAKDVWASSLLQQNPNVHEFLSFKEALISLHGVVSLPPLGVSIDLFPWICWGIWLARNKVVFENRASSPSEFFSQSIRYAREWQNAQPHQDHHHPSTNLRDHTRVGHDTILCYSDAAWKHGSPTAGCGWSFQSPQGHILLNGSCTHLHVKSPLQAEALAVREAILNAKSLGYSKICLKSDCQGLLAAINSKFPPAEIFGIIRDIESLSILFTACSFVFVSRSANSLADSLAKSALSNGFVRN</sequence>
<dbReference type="PANTHER" id="PTHR47074">
    <property type="entry name" value="BNAC02G40300D PROTEIN"/>
    <property type="match status" value="1"/>
</dbReference>
<evidence type="ECO:0000259" key="1">
    <source>
        <dbReference type="Pfam" id="PF13456"/>
    </source>
</evidence>
<dbReference type="SUPFAM" id="SSF53098">
    <property type="entry name" value="Ribonuclease H-like"/>
    <property type="match status" value="1"/>
</dbReference>
<dbReference type="Gene3D" id="3.30.420.10">
    <property type="entry name" value="Ribonuclease H-like superfamily/Ribonuclease H"/>
    <property type="match status" value="1"/>
</dbReference>
<dbReference type="PANTHER" id="PTHR47074:SF49">
    <property type="entry name" value="POLYNUCLEOTIDYL TRANSFERASE, RIBONUCLEASE H-LIKE SUPERFAMILY PROTEIN"/>
    <property type="match status" value="1"/>
</dbReference>
<dbReference type="InterPro" id="IPR002156">
    <property type="entry name" value="RNaseH_domain"/>
</dbReference>
<organism evidence="3 4">
    <name type="scientific">Brassica cretica</name>
    <name type="common">Mustard</name>
    <dbReference type="NCBI Taxonomy" id="69181"/>
    <lineage>
        <taxon>Eukaryota</taxon>
        <taxon>Viridiplantae</taxon>
        <taxon>Streptophyta</taxon>
        <taxon>Embryophyta</taxon>
        <taxon>Tracheophyta</taxon>
        <taxon>Spermatophyta</taxon>
        <taxon>Magnoliopsida</taxon>
        <taxon>eudicotyledons</taxon>
        <taxon>Gunneridae</taxon>
        <taxon>Pentapetalae</taxon>
        <taxon>rosids</taxon>
        <taxon>malvids</taxon>
        <taxon>Brassicales</taxon>
        <taxon>Brassicaceae</taxon>
        <taxon>Brassiceae</taxon>
        <taxon>Brassica</taxon>
    </lineage>
</organism>
<protein>
    <recommendedName>
        <fullName evidence="5">RNase H type-1 domain-containing protein</fullName>
    </recommendedName>
</protein>
<reference evidence="3 4" key="1">
    <citation type="journal article" date="2020" name="BMC Genomics">
        <title>Intraspecific diversification of the crop wild relative Brassica cretica Lam. using demographic model selection.</title>
        <authorList>
            <person name="Kioukis A."/>
            <person name="Michalopoulou V.A."/>
            <person name="Briers L."/>
            <person name="Pirintsos S."/>
            <person name="Studholme D.J."/>
            <person name="Pavlidis P."/>
            <person name="Sarris P.F."/>
        </authorList>
    </citation>
    <scope>NUCLEOTIDE SEQUENCE [LARGE SCALE GENOMIC DNA]</scope>
    <source>
        <strain evidence="4">cv. PFS-1207/04</strain>
    </source>
</reference>
<dbReference type="EMBL" id="QGKV02001556">
    <property type="protein sequence ID" value="KAF3519937.1"/>
    <property type="molecule type" value="Genomic_DNA"/>
</dbReference>
<gene>
    <name evidence="3" type="ORF">DY000_02059984</name>
</gene>
<dbReference type="Pfam" id="PF13456">
    <property type="entry name" value="RVT_3"/>
    <property type="match status" value="1"/>
</dbReference>
<feature type="domain" description="Reverse transcriptase zinc-binding" evidence="2">
    <location>
        <begin position="1"/>
        <end position="49"/>
    </location>
</feature>
<keyword evidence="4" id="KW-1185">Reference proteome</keyword>
<dbReference type="InterPro" id="IPR052929">
    <property type="entry name" value="RNase_H-like_EbsB-rel"/>
</dbReference>
<dbReference type="CDD" id="cd06222">
    <property type="entry name" value="RNase_H_like"/>
    <property type="match status" value="1"/>
</dbReference>
<dbReference type="InterPro" id="IPR036397">
    <property type="entry name" value="RNaseH_sf"/>
</dbReference>
<evidence type="ECO:0000259" key="2">
    <source>
        <dbReference type="Pfam" id="PF13966"/>
    </source>
</evidence>
<proteinExistence type="predicted"/>